<evidence type="ECO:0000313" key="2">
    <source>
        <dbReference type="Proteomes" id="UP000293483"/>
    </source>
</evidence>
<reference evidence="1 2" key="1">
    <citation type="submission" date="2019-02" db="EMBL/GenBank/DDBJ databases">
        <title>The Batch Genome Submission of Acinetobacter spp. strains.</title>
        <authorList>
            <person name="Qin J."/>
            <person name="Hu Y."/>
            <person name="Ye H."/>
            <person name="Wei L."/>
            <person name="Feng Y."/>
            <person name="Zong Z."/>
        </authorList>
    </citation>
    <scope>NUCLEOTIDE SEQUENCE [LARGE SCALE GENOMIC DNA]</scope>
    <source>
        <strain evidence="1 2">WCHABo060081</strain>
    </source>
</reference>
<comment type="caution">
    <text evidence="1">The sequence shown here is derived from an EMBL/GenBank/DDBJ whole genome shotgun (WGS) entry which is preliminary data.</text>
</comment>
<name>A0A4Q7AU45_9GAMM</name>
<protein>
    <submittedName>
        <fullName evidence="1">Uncharacterized protein</fullName>
    </submittedName>
</protein>
<proteinExistence type="predicted"/>
<dbReference type="AlphaFoldDB" id="A0A4Q7AU45"/>
<accession>A0A4Q7AU45</accession>
<evidence type="ECO:0000313" key="1">
    <source>
        <dbReference type="EMBL" id="RZG63865.1"/>
    </source>
</evidence>
<organism evidence="1 2">
    <name type="scientific">Acinetobacter bouvetii</name>
    <dbReference type="NCBI Taxonomy" id="202951"/>
    <lineage>
        <taxon>Bacteria</taxon>
        <taxon>Pseudomonadati</taxon>
        <taxon>Pseudomonadota</taxon>
        <taxon>Gammaproteobacteria</taxon>
        <taxon>Moraxellales</taxon>
        <taxon>Moraxellaceae</taxon>
        <taxon>Acinetobacter</taxon>
    </lineage>
</organism>
<sequence>MEREKSQKKPEQGCSGYKLETTALISINNYNAFRIRCIMLILENLHYYYFKISLISKHKTRLSRLLLTVKLS</sequence>
<gene>
    <name evidence="1" type="ORF">EXE25_18300</name>
</gene>
<dbReference type="EMBL" id="SGSU01000032">
    <property type="protein sequence ID" value="RZG63865.1"/>
    <property type="molecule type" value="Genomic_DNA"/>
</dbReference>
<dbReference type="Proteomes" id="UP000293483">
    <property type="component" value="Unassembled WGS sequence"/>
</dbReference>